<dbReference type="EC" id="2.7.13.3" evidence="3"/>
<evidence type="ECO:0000256" key="1">
    <source>
        <dbReference type="ARBA" id="ARBA00000085"/>
    </source>
</evidence>
<dbReference type="GO" id="GO:0016020">
    <property type="term" value="C:membrane"/>
    <property type="evidence" value="ECO:0007669"/>
    <property type="project" value="UniProtKB-SubCell"/>
</dbReference>
<evidence type="ECO:0000256" key="2">
    <source>
        <dbReference type="ARBA" id="ARBA00004370"/>
    </source>
</evidence>
<dbReference type="InterPro" id="IPR004358">
    <property type="entry name" value="Sig_transdc_His_kin-like_C"/>
</dbReference>
<evidence type="ECO:0000313" key="11">
    <source>
        <dbReference type="EMBL" id="QDQ25824.1"/>
    </source>
</evidence>
<dbReference type="InterPro" id="IPR003660">
    <property type="entry name" value="HAMP_dom"/>
</dbReference>
<dbReference type="Gene3D" id="1.10.287.130">
    <property type="match status" value="1"/>
</dbReference>
<dbReference type="PRINTS" id="PR00344">
    <property type="entry name" value="BCTRLSENSOR"/>
</dbReference>
<dbReference type="InterPro" id="IPR005467">
    <property type="entry name" value="His_kinase_dom"/>
</dbReference>
<sequence length="473" mass="52355">MLSFLRPSFRQLLLLGFLLIAGLLGAASLRALLTLEKLLAQSRSSATHAVELSAATQLLAERSVTMERAARQFLILDDPSLHERFDEARRDTDTALRQLEAALPRSNAVRSWRAQQTMIADHLAATHISARKREAALAANFRALSAINAKLADQVRSRIEQSNTELRDGLEDGRLQLSGQLLVALLLAVGLALIFGLWLARPLKRLEAAIIALGENHLDTPIDIRGPADLRLLGQRLDWLRQRLAELDDDKTRFLRHISHELKTPLASLREGVALLEDGVAGTLTEQQREIAAILAQNVVALQSQIEDLLRFHAAAFEARQLHRQRVAFRPLLDRVIDLQRLQWQAKDLHMAIEGEPLFAQADPDKLAVVLGNLLSNAIRFSPVGGTIVFTLANPPGLARIDIRDQGPGIAPEDRNRVFEPFYQGQRQAPGARRGSGIGLSIVQEYVAAHGGRVSLLDDEPGSRFRIEIPHEN</sequence>
<accession>A0A516SCF5</accession>
<dbReference type="OrthoDB" id="9786919at2"/>
<dbReference type="Pfam" id="PF00672">
    <property type="entry name" value="HAMP"/>
    <property type="match status" value="1"/>
</dbReference>
<evidence type="ECO:0000256" key="4">
    <source>
        <dbReference type="ARBA" id="ARBA00022553"/>
    </source>
</evidence>
<keyword evidence="7" id="KW-0902">Two-component regulatory system</keyword>
<keyword evidence="12" id="KW-1185">Reference proteome</keyword>
<dbReference type="Proteomes" id="UP000317550">
    <property type="component" value="Chromosome"/>
</dbReference>
<keyword evidence="5" id="KW-0808">Transferase</keyword>
<reference evidence="12" key="1">
    <citation type="submission" date="2019-07" db="EMBL/GenBank/DDBJ databases">
        <title>Chitinimonas sp. nov., isolated from Ny-Alesund, arctica soil.</title>
        <authorList>
            <person name="Xu Q."/>
            <person name="Peng F."/>
        </authorList>
    </citation>
    <scope>NUCLEOTIDE SEQUENCE [LARGE SCALE GENOMIC DNA]</scope>
    <source>
        <strain evidence="12">R3-44</strain>
    </source>
</reference>
<evidence type="ECO:0000256" key="6">
    <source>
        <dbReference type="ARBA" id="ARBA00022777"/>
    </source>
</evidence>
<dbReference type="SMART" id="SM00388">
    <property type="entry name" value="HisKA"/>
    <property type="match status" value="1"/>
</dbReference>
<dbReference type="CDD" id="cd00075">
    <property type="entry name" value="HATPase"/>
    <property type="match status" value="1"/>
</dbReference>
<dbReference type="AlphaFoldDB" id="A0A516SCF5"/>
<dbReference type="PROSITE" id="PS50109">
    <property type="entry name" value="HIS_KIN"/>
    <property type="match status" value="1"/>
</dbReference>
<dbReference type="Gene3D" id="3.30.565.10">
    <property type="entry name" value="Histidine kinase-like ATPase, C-terminal domain"/>
    <property type="match status" value="1"/>
</dbReference>
<dbReference type="PANTHER" id="PTHR43711:SF1">
    <property type="entry name" value="HISTIDINE KINASE 1"/>
    <property type="match status" value="1"/>
</dbReference>
<evidence type="ECO:0000256" key="5">
    <source>
        <dbReference type="ARBA" id="ARBA00022679"/>
    </source>
</evidence>
<evidence type="ECO:0000256" key="7">
    <source>
        <dbReference type="ARBA" id="ARBA00023012"/>
    </source>
</evidence>
<evidence type="ECO:0000259" key="9">
    <source>
        <dbReference type="PROSITE" id="PS50109"/>
    </source>
</evidence>
<evidence type="ECO:0000313" key="12">
    <source>
        <dbReference type="Proteomes" id="UP000317550"/>
    </source>
</evidence>
<feature type="domain" description="Histidine kinase" evidence="9">
    <location>
        <begin position="257"/>
        <end position="473"/>
    </location>
</feature>
<dbReference type="GO" id="GO:0000155">
    <property type="term" value="F:phosphorelay sensor kinase activity"/>
    <property type="evidence" value="ECO:0007669"/>
    <property type="project" value="InterPro"/>
</dbReference>
<dbReference type="KEGG" id="cari:FNU76_05355"/>
<dbReference type="InterPro" id="IPR003661">
    <property type="entry name" value="HisK_dim/P_dom"/>
</dbReference>
<dbReference type="Pfam" id="PF02518">
    <property type="entry name" value="HATPase_c"/>
    <property type="match status" value="1"/>
</dbReference>
<evidence type="ECO:0000256" key="8">
    <source>
        <dbReference type="SAM" id="Phobius"/>
    </source>
</evidence>
<gene>
    <name evidence="11" type="ORF">FNU76_05355</name>
</gene>
<dbReference type="Gene3D" id="6.10.340.10">
    <property type="match status" value="1"/>
</dbReference>
<dbReference type="PROSITE" id="PS50885">
    <property type="entry name" value="HAMP"/>
    <property type="match status" value="1"/>
</dbReference>
<dbReference type="CDD" id="cd06225">
    <property type="entry name" value="HAMP"/>
    <property type="match status" value="1"/>
</dbReference>
<comment type="catalytic activity">
    <reaction evidence="1">
        <text>ATP + protein L-histidine = ADP + protein N-phospho-L-histidine.</text>
        <dbReference type="EC" id="2.7.13.3"/>
    </reaction>
</comment>
<proteinExistence type="predicted"/>
<dbReference type="SMART" id="SM00304">
    <property type="entry name" value="HAMP"/>
    <property type="match status" value="1"/>
</dbReference>
<feature type="domain" description="HAMP" evidence="10">
    <location>
        <begin position="197"/>
        <end position="249"/>
    </location>
</feature>
<dbReference type="InterPro" id="IPR050736">
    <property type="entry name" value="Sensor_HK_Regulatory"/>
</dbReference>
<dbReference type="CDD" id="cd00082">
    <property type="entry name" value="HisKA"/>
    <property type="match status" value="1"/>
</dbReference>
<dbReference type="PANTHER" id="PTHR43711">
    <property type="entry name" value="TWO-COMPONENT HISTIDINE KINASE"/>
    <property type="match status" value="1"/>
</dbReference>
<evidence type="ECO:0000259" key="10">
    <source>
        <dbReference type="PROSITE" id="PS50885"/>
    </source>
</evidence>
<keyword evidence="8" id="KW-1133">Transmembrane helix</keyword>
<keyword evidence="4" id="KW-0597">Phosphoprotein</keyword>
<name>A0A516SCF5_9NEIS</name>
<dbReference type="Pfam" id="PF00512">
    <property type="entry name" value="HisKA"/>
    <property type="match status" value="1"/>
</dbReference>
<organism evidence="11 12">
    <name type="scientific">Chitinimonas arctica</name>
    <dbReference type="NCBI Taxonomy" id="2594795"/>
    <lineage>
        <taxon>Bacteria</taxon>
        <taxon>Pseudomonadati</taxon>
        <taxon>Pseudomonadota</taxon>
        <taxon>Betaproteobacteria</taxon>
        <taxon>Neisseriales</taxon>
        <taxon>Chitinibacteraceae</taxon>
        <taxon>Chitinimonas</taxon>
    </lineage>
</organism>
<dbReference type="SMART" id="SM00387">
    <property type="entry name" value="HATPase_c"/>
    <property type="match status" value="1"/>
</dbReference>
<comment type="subcellular location">
    <subcellularLocation>
        <location evidence="2">Membrane</location>
    </subcellularLocation>
</comment>
<dbReference type="InterPro" id="IPR036097">
    <property type="entry name" value="HisK_dim/P_sf"/>
</dbReference>
<dbReference type="RefSeq" id="WP_143856749.1">
    <property type="nucleotide sequence ID" value="NZ_CP041730.1"/>
</dbReference>
<dbReference type="InterPro" id="IPR036890">
    <property type="entry name" value="HATPase_C_sf"/>
</dbReference>
<dbReference type="SUPFAM" id="SSF55874">
    <property type="entry name" value="ATPase domain of HSP90 chaperone/DNA topoisomerase II/histidine kinase"/>
    <property type="match status" value="1"/>
</dbReference>
<feature type="transmembrane region" description="Helical" evidence="8">
    <location>
        <begin position="181"/>
        <end position="200"/>
    </location>
</feature>
<dbReference type="SUPFAM" id="SSF47384">
    <property type="entry name" value="Homodimeric domain of signal transducing histidine kinase"/>
    <property type="match status" value="1"/>
</dbReference>
<dbReference type="InterPro" id="IPR003594">
    <property type="entry name" value="HATPase_dom"/>
</dbReference>
<keyword evidence="6 11" id="KW-0418">Kinase</keyword>
<keyword evidence="8" id="KW-0472">Membrane</keyword>
<keyword evidence="8" id="KW-0812">Transmembrane</keyword>
<protein>
    <recommendedName>
        <fullName evidence="3">histidine kinase</fullName>
        <ecNumber evidence="3">2.7.13.3</ecNumber>
    </recommendedName>
</protein>
<dbReference type="EMBL" id="CP041730">
    <property type="protein sequence ID" value="QDQ25824.1"/>
    <property type="molecule type" value="Genomic_DNA"/>
</dbReference>
<evidence type="ECO:0000256" key="3">
    <source>
        <dbReference type="ARBA" id="ARBA00012438"/>
    </source>
</evidence>